<name>A0A9R0CX26_SPOFR</name>
<dbReference type="Proteomes" id="UP000829999">
    <property type="component" value="Chromosome 26"/>
</dbReference>
<keyword evidence="1" id="KW-1185">Reference proteome</keyword>
<dbReference type="Gene3D" id="3.20.20.80">
    <property type="entry name" value="Glycosidases"/>
    <property type="match status" value="1"/>
</dbReference>
<gene>
    <name evidence="2" type="primary">LOC118263964</name>
</gene>
<proteinExistence type="predicted"/>
<dbReference type="RefSeq" id="XP_035432142.2">
    <property type="nucleotide sequence ID" value="XM_035576249.2"/>
</dbReference>
<dbReference type="PANTHER" id="PTHR21040">
    <property type="entry name" value="BCDNA.GH04120"/>
    <property type="match status" value="1"/>
</dbReference>
<organism evidence="1 2">
    <name type="scientific">Spodoptera frugiperda</name>
    <name type="common">Fall armyworm</name>
    <dbReference type="NCBI Taxonomy" id="7108"/>
    <lineage>
        <taxon>Eukaryota</taxon>
        <taxon>Metazoa</taxon>
        <taxon>Ecdysozoa</taxon>
        <taxon>Arthropoda</taxon>
        <taxon>Hexapoda</taxon>
        <taxon>Insecta</taxon>
        <taxon>Pterygota</taxon>
        <taxon>Neoptera</taxon>
        <taxon>Endopterygota</taxon>
        <taxon>Lepidoptera</taxon>
        <taxon>Glossata</taxon>
        <taxon>Ditrysia</taxon>
        <taxon>Noctuoidea</taxon>
        <taxon>Noctuidae</taxon>
        <taxon>Amphipyrinae</taxon>
        <taxon>Spodoptera</taxon>
    </lineage>
</organism>
<sequence>MNNSKSEMMKIVHLDMKGAPMKVDYLEKVFQVIKSWGVTGVLLEWEDTFPYTGELDEIGSVKNAGGDNLYSLAEVTHLLACIKQLGMEPIQLVQTFGHMEFVLKHPAFRELREMEQAPAVMCPTKSKSLQLVMAMVDQALQVQPDATYFHIGADEVWHAGICADCQAKLGEDKMTKSKLYLEHVKRVVLHVKSRVPNISVLMWDDMLRPMDAETLIEYAIGDLAIPVIWHYSTVECFGLTKEMFNIYTHLFPKVFVGTAFKGANGSCQVLSPAARYVSNHEAWLSHMKENERVNFIGVILTGWSRYDHYATLCELLPVALPSLASCLKVLHRDHDGIPMEHALCEDILPSHEWPGEEVARSIHTFVILRERAIGLLTSEMVRTWLNPWQIARRYTVPVHVEGIRVTAHHILSELVVLKADLTNSLLRITGERSTDEWVHSYIEPLITKVTRLCRIADERVVCEAGVKPM</sequence>
<dbReference type="PANTHER" id="PTHR21040:SF8">
    <property type="entry name" value="BCDNA.GH04120"/>
    <property type="match status" value="1"/>
</dbReference>
<dbReference type="InterPro" id="IPR038901">
    <property type="entry name" value="HEXDC-like"/>
</dbReference>
<dbReference type="SUPFAM" id="SSF51445">
    <property type="entry name" value="(Trans)glycosidases"/>
    <property type="match status" value="1"/>
</dbReference>
<dbReference type="CDD" id="cd06565">
    <property type="entry name" value="GH20_GcnA-like"/>
    <property type="match status" value="1"/>
</dbReference>
<dbReference type="InterPro" id="IPR017853">
    <property type="entry name" value="GH"/>
</dbReference>
<dbReference type="GO" id="GO:0015929">
    <property type="term" value="F:hexosaminidase activity"/>
    <property type="evidence" value="ECO:0007669"/>
    <property type="project" value="InterPro"/>
</dbReference>
<dbReference type="GeneID" id="118263964"/>
<protein>
    <submittedName>
        <fullName evidence="2">Hexosaminidase D isoform X3</fullName>
    </submittedName>
</protein>
<reference evidence="2" key="1">
    <citation type="submission" date="2025-08" db="UniProtKB">
        <authorList>
            <consortium name="RefSeq"/>
        </authorList>
    </citation>
    <scope>IDENTIFICATION</scope>
    <source>
        <tissue evidence="2">Whole larval tissue</tissue>
    </source>
</reference>
<dbReference type="Pfam" id="PF16126">
    <property type="entry name" value="DUF4838"/>
    <property type="match status" value="1"/>
</dbReference>
<evidence type="ECO:0000313" key="1">
    <source>
        <dbReference type="Proteomes" id="UP000829999"/>
    </source>
</evidence>
<accession>A0A9R0CX26</accession>
<dbReference type="InterPro" id="IPR032287">
    <property type="entry name" value="DUF4838"/>
</dbReference>
<dbReference type="AlphaFoldDB" id="A0A9R0CX26"/>
<evidence type="ECO:0000313" key="2">
    <source>
        <dbReference type="RefSeq" id="XP_035432142.2"/>
    </source>
</evidence>